<feature type="domain" description="Methyltransferase type 11" evidence="1">
    <location>
        <begin position="48"/>
        <end position="144"/>
    </location>
</feature>
<accession>A0ABU4DKP6</accession>
<comment type="caution">
    <text evidence="2">The sequence shown here is derived from an EMBL/GenBank/DDBJ whole genome shotgun (WGS) entry which is preliminary data.</text>
</comment>
<dbReference type="GO" id="GO:0008168">
    <property type="term" value="F:methyltransferase activity"/>
    <property type="evidence" value="ECO:0007669"/>
    <property type="project" value="UniProtKB-KW"/>
</dbReference>
<dbReference type="InterPro" id="IPR029063">
    <property type="entry name" value="SAM-dependent_MTases_sf"/>
</dbReference>
<keyword evidence="2" id="KW-0489">Methyltransferase</keyword>
<proteinExistence type="predicted"/>
<dbReference type="Gene3D" id="3.40.50.150">
    <property type="entry name" value="Vaccinia Virus protein VP39"/>
    <property type="match status" value="1"/>
</dbReference>
<organism evidence="2 3">
    <name type="scientific">Deinococcus arenicola</name>
    <dbReference type="NCBI Taxonomy" id="2994950"/>
    <lineage>
        <taxon>Bacteria</taxon>
        <taxon>Thermotogati</taxon>
        <taxon>Deinococcota</taxon>
        <taxon>Deinococci</taxon>
        <taxon>Deinococcales</taxon>
        <taxon>Deinococcaceae</taxon>
        <taxon>Deinococcus</taxon>
    </lineage>
</organism>
<dbReference type="SUPFAM" id="SSF53335">
    <property type="entry name" value="S-adenosyl-L-methionine-dependent methyltransferases"/>
    <property type="match status" value="1"/>
</dbReference>
<dbReference type="GO" id="GO:0032259">
    <property type="term" value="P:methylation"/>
    <property type="evidence" value="ECO:0007669"/>
    <property type="project" value="UniProtKB-KW"/>
</dbReference>
<evidence type="ECO:0000313" key="3">
    <source>
        <dbReference type="Proteomes" id="UP001276150"/>
    </source>
</evidence>
<dbReference type="InterPro" id="IPR013216">
    <property type="entry name" value="Methyltransf_11"/>
</dbReference>
<keyword evidence="3" id="KW-1185">Reference proteome</keyword>
<dbReference type="InterPro" id="IPR050508">
    <property type="entry name" value="Methyltransf_Superfamily"/>
</dbReference>
<evidence type="ECO:0000259" key="1">
    <source>
        <dbReference type="Pfam" id="PF08241"/>
    </source>
</evidence>
<dbReference type="Pfam" id="PF08241">
    <property type="entry name" value="Methyltransf_11"/>
    <property type="match status" value="1"/>
</dbReference>
<keyword evidence="2" id="KW-0808">Transferase</keyword>
<evidence type="ECO:0000313" key="2">
    <source>
        <dbReference type="EMBL" id="MDV6372996.1"/>
    </source>
</evidence>
<dbReference type="PANTHER" id="PTHR42912">
    <property type="entry name" value="METHYLTRANSFERASE"/>
    <property type="match status" value="1"/>
</dbReference>
<gene>
    <name evidence="2" type="ORF">ORD21_00060</name>
</gene>
<dbReference type="CDD" id="cd02440">
    <property type="entry name" value="AdoMet_MTases"/>
    <property type="match status" value="1"/>
</dbReference>
<name>A0ABU4DKP6_9DEIO</name>
<protein>
    <submittedName>
        <fullName evidence="2">Methyltransferase domain-containing protein</fullName>
    </submittedName>
</protein>
<dbReference type="RefSeq" id="WP_317638298.1">
    <property type="nucleotide sequence ID" value="NZ_JAPMIV010000001.1"/>
</dbReference>
<reference evidence="2 3" key="1">
    <citation type="submission" date="2022-11" db="EMBL/GenBank/DDBJ databases">
        <title>Deinococcus ZS9-10, Low Temperature and Draught-tolerating, UV-resistant Bacteria from Continental Antarctica.</title>
        <authorList>
            <person name="Cheng L."/>
        </authorList>
    </citation>
    <scope>NUCLEOTIDE SEQUENCE [LARGE SCALE GENOMIC DNA]</scope>
    <source>
        <strain evidence="2 3">ZS9-10</strain>
    </source>
</reference>
<dbReference type="EMBL" id="JAPMIV010000001">
    <property type="protein sequence ID" value="MDV6372996.1"/>
    <property type="molecule type" value="Genomic_DNA"/>
</dbReference>
<sequence>MPNDTNSASSEYFNANAAKYAASEVHKHGPSLPVLLEFAAPTLRDRALDVATGTGNTAHALAPFVREVVGLDLAGGMLAHARQRAQDDGQTNATFVQGSAEDLPFPDASFTLVTSRHAPHHFLHLDRFLAEAFRVLEGGGRLVIADQISVTPAVQVWMDGYQTARDPSHHAQRPVEAWRELAMAAGFVWAQDTLVPYRLDFEDWTARSSNTPEMVERLRTHADALNKTERQAAGLEYDAAGKLTAHHEQMMVVRLEKCW</sequence>
<dbReference type="Proteomes" id="UP001276150">
    <property type="component" value="Unassembled WGS sequence"/>
</dbReference>